<dbReference type="EMBL" id="CP118615">
    <property type="protein sequence ID" value="WDZ82867.1"/>
    <property type="molecule type" value="Genomic_DNA"/>
</dbReference>
<dbReference type="InterPro" id="IPR013225">
    <property type="entry name" value="PaaX_C"/>
</dbReference>
<dbReference type="Gene3D" id="1.10.10.10">
    <property type="entry name" value="Winged helix-like DNA-binding domain superfamily/Winged helix DNA-binding domain"/>
    <property type="match status" value="1"/>
</dbReference>
<reference evidence="4 5" key="1">
    <citation type="submission" date="2023-02" db="EMBL/GenBank/DDBJ databases">
        <authorList>
            <person name="Mo P."/>
        </authorList>
    </citation>
    <scope>NUCLEOTIDE SEQUENCE [LARGE SCALE GENOMIC DNA]</scope>
    <source>
        <strain evidence="4 5">HUAS 3</strain>
    </source>
</reference>
<dbReference type="PANTHER" id="PTHR30319">
    <property type="entry name" value="PHENYLACETIC ACID REGULATOR-RELATED TRANSCRIPTIONAL REPRESSOR"/>
    <property type="match status" value="1"/>
</dbReference>
<accession>A0ABY7ZIP9</accession>
<evidence type="ECO:0000259" key="2">
    <source>
        <dbReference type="Pfam" id="PF08223"/>
    </source>
</evidence>
<dbReference type="Proteomes" id="UP001219605">
    <property type="component" value="Chromosome"/>
</dbReference>
<evidence type="ECO:0000313" key="5">
    <source>
        <dbReference type="Proteomes" id="UP001219605"/>
    </source>
</evidence>
<dbReference type="PIRSF" id="PIRSF020623">
    <property type="entry name" value="PaaX"/>
    <property type="match status" value="1"/>
</dbReference>
<dbReference type="Pfam" id="PF07848">
    <property type="entry name" value="PaaX"/>
    <property type="match status" value="1"/>
</dbReference>
<evidence type="ECO:0000259" key="3">
    <source>
        <dbReference type="Pfam" id="PF20803"/>
    </source>
</evidence>
<feature type="domain" description="Transcriptional repressor PaaX-like C-terminal" evidence="2">
    <location>
        <begin position="202"/>
        <end position="290"/>
    </location>
</feature>
<dbReference type="Pfam" id="PF08223">
    <property type="entry name" value="PaaX_C"/>
    <property type="match status" value="1"/>
</dbReference>
<keyword evidence="5" id="KW-1185">Reference proteome</keyword>
<dbReference type="RefSeq" id="WP_275029215.1">
    <property type="nucleotide sequence ID" value="NZ_CP118615.1"/>
</dbReference>
<feature type="domain" description="Transcriptional repressor PaaX-like central Cas2-like" evidence="3">
    <location>
        <begin position="117"/>
        <end position="189"/>
    </location>
</feature>
<protein>
    <submittedName>
        <fullName evidence="4">PaaX family transcriptional regulator C-terminal domain-containing protein</fullName>
    </submittedName>
</protein>
<evidence type="ECO:0000259" key="1">
    <source>
        <dbReference type="Pfam" id="PF07848"/>
    </source>
</evidence>
<organism evidence="4 5">
    <name type="scientific">Micromonospora cathayae</name>
    <dbReference type="NCBI Taxonomy" id="3028804"/>
    <lineage>
        <taxon>Bacteria</taxon>
        <taxon>Bacillati</taxon>
        <taxon>Actinomycetota</taxon>
        <taxon>Actinomycetes</taxon>
        <taxon>Micromonosporales</taxon>
        <taxon>Micromonosporaceae</taxon>
        <taxon>Micromonospora</taxon>
    </lineage>
</organism>
<gene>
    <name evidence="4" type="ORF">PVK37_20605</name>
</gene>
<dbReference type="InterPro" id="IPR011965">
    <property type="entry name" value="PaaX_trns_reg"/>
</dbReference>
<sequence>MTSPFAIEEIFPDDTDQAVRLPRRQAGNSPQGLAVTLLADYTVRTRARLPSAALVALLTESGASPTGARTAISRLVRRGVLDGSREGRRSFHRLSREAAANLSAGGRWILTATATTQPWDGYWTLVAFSLPQDRGTQRRSLRGQLRWLGYAPLYDGLWISPHDLTPPVHALLTRITPGAVTVFRAHQADLDTVAGRDPLDAWDVAAIGRHYGSFLDRWRPLLPRVASGQVTGAEAVRTRTEVMDTFRRFPVLDPRLPAEILPAGWLRQPAREVFAAVYDGLARPAEQHVRAVVRRFADGVPDDVRAHTTAELLAGIGEADATETGSCPP</sequence>
<evidence type="ECO:0000313" key="4">
    <source>
        <dbReference type="EMBL" id="WDZ82867.1"/>
    </source>
</evidence>
<dbReference type="Gene3D" id="3.30.70.2650">
    <property type="match status" value="1"/>
</dbReference>
<dbReference type="Pfam" id="PF20803">
    <property type="entry name" value="PaaX_M"/>
    <property type="match status" value="1"/>
</dbReference>
<name>A0ABY7ZIP9_9ACTN</name>
<dbReference type="InterPro" id="IPR036388">
    <property type="entry name" value="WH-like_DNA-bd_sf"/>
</dbReference>
<dbReference type="PANTHER" id="PTHR30319:SF1">
    <property type="entry name" value="TRANSCRIPTIONAL REPRESSOR PAAX"/>
    <property type="match status" value="1"/>
</dbReference>
<proteinExistence type="predicted"/>
<dbReference type="Gene3D" id="1.20.58.1460">
    <property type="match status" value="1"/>
</dbReference>
<dbReference type="InterPro" id="IPR012906">
    <property type="entry name" value="PaaX-like_N"/>
</dbReference>
<feature type="domain" description="Transcriptional repressor PaaX-like N-terminal" evidence="1">
    <location>
        <begin position="31"/>
        <end position="97"/>
    </location>
</feature>
<dbReference type="InterPro" id="IPR048846">
    <property type="entry name" value="PaaX-like_central"/>
</dbReference>